<dbReference type="AlphaFoldDB" id="A0A9W9ZVM6"/>
<gene>
    <name evidence="1" type="primary">SCNN1B_2</name>
    <name evidence="1" type="ORF">OS493_001147</name>
</gene>
<comment type="caution">
    <text evidence="1">The sequence shown here is derived from an EMBL/GenBank/DDBJ whole genome shotgun (WGS) entry which is preliminary data.</text>
</comment>
<keyword evidence="1" id="KW-0813">Transport</keyword>
<proteinExistence type="predicted"/>
<organism evidence="1 2">
    <name type="scientific">Desmophyllum pertusum</name>
    <dbReference type="NCBI Taxonomy" id="174260"/>
    <lineage>
        <taxon>Eukaryota</taxon>
        <taxon>Metazoa</taxon>
        <taxon>Cnidaria</taxon>
        <taxon>Anthozoa</taxon>
        <taxon>Hexacorallia</taxon>
        <taxon>Scleractinia</taxon>
        <taxon>Caryophylliina</taxon>
        <taxon>Caryophylliidae</taxon>
        <taxon>Desmophyllum</taxon>
    </lineage>
</organism>
<accession>A0A9W9ZVM6</accession>
<dbReference type="EMBL" id="MU825873">
    <property type="protein sequence ID" value="KAJ7387803.1"/>
    <property type="molecule type" value="Genomic_DNA"/>
</dbReference>
<sequence>MNSQDFSETGIFSVIPANRTCADLYMLLLTRCKCEGFDEEGHIKDNAKNQKWLAEFALGTLNDAIQKQYVGGNTDSAKKYGHGNCERLLENRLQML</sequence>
<dbReference type="GO" id="GO:0034220">
    <property type="term" value="P:monoatomic ion transmembrane transport"/>
    <property type="evidence" value="ECO:0007669"/>
    <property type="project" value="UniProtKB-KW"/>
</dbReference>
<keyword evidence="2" id="KW-1185">Reference proteome</keyword>
<keyword evidence="1" id="KW-0406">Ion transport</keyword>
<reference evidence="1" key="1">
    <citation type="submission" date="2023-01" db="EMBL/GenBank/DDBJ databases">
        <title>Genome assembly of the deep-sea coral Lophelia pertusa.</title>
        <authorList>
            <person name="Herrera S."/>
            <person name="Cordes E."/>
        </authorList>
    </citation>
    <scope>NUCLEOTIDE SEQUENCE</scope>
    <source>
        <strain evidence="1">USNM1676648</strain>
        <tissue evidence="1">Polyp</tissue>
    </source>
</reference>
<dbReference type="Proteomes" id="UP001163046">
    <property type="component" value="Unassembled WGS sequence"/>
</dbReference>
<keyword evidence="1" id="KW-0407">Ion channel</keyword>
<evidence type="ECO:0000313" key="1">
    <source>
        <dbReference type="EMBL" id="KAJ7387803.1"/>
    </source>
</evidence>
<protein>
    <submittedName>
        <fullName evidence="1">Ligand-gated sodium channel</fullName>
    </submittedName>
</protein>
<dbReference type="OrthoDB" id="413313at2759"/>
<name>A0A9W9ZVM6_9CNID</name>
<evidence type="ECO:0000313" key="2">
    <source>
        <dbReference type="Proteomes" id="UP001163046"/>
    </source>
</evidence>